<dbReference type="EMBL" id="VDEP01000110">
    <property type="protein sequence ID" value="KAA1130296.1"/>
    <property type="molecule type" value="Genomic_DNA"/>
</dbReference>
<accession>A0A5B0RWG0</accession>
<dbReference type="AlphaFoldDB" id="A0A5B0RWG0"/>
<evidence type="ECO:0000313" key="2">
    <source>
        <dbReference type="EMBL" id="KAA1130296.1"/>
    </source>
</evidence>
<organism evidence="2 3">
    <name type="scientific">Puccinia graminis f. sp. tritici</name>
    <dbReference type="NCBI Taxonomy" id="56615"/>
    <lineage>
        <taxon>Eukaryota</taxon>
        <taxon>Fungi</taxon>
        <taxon>Dikarya</taxon>
        <taxon>Basidiomycota</taxon>
        <taxon>Pucciniomycotina</taxon>
        <taxon>Pucciniomycetes</taxon>
        <taxon>Pucciniales</taxon>
        <taxon>Pucciniaceae</taxon>
        <taxon>Puccinia</taxon>
    </lineage>
</organism>
<comment type="caution">
    <text evidence="2">The sequence shown here is derived from an EMBL/GenBank/DDBJ whole genome shotgun (WGS) entry which is preliminary data.</text>
</comment>
<gene>
    <name evidence="2" type="ORF">PGTUg99_011729</name>
</gene>
<reference evidence="2 3" key="1">
    <citation type="submission" date="2019-05" db="EMBL/GenBank/DDBJ databases">
        <title>Emergence of the Ug99 lineage of the wheat stem rust pathogen through somatic hybridization.</title>
        <authorList>
            <person name="Li F."/>
            <person name="Upadhyaya N.M."/>
            <person name="Sperschneider J."/>
            <person name="Matny O."/>
            <person name="Nguyen-Phuc H."/>
            <person name="Mago R."/>
            <person name="Raley C."/>
            <person name="Miller M.E."/>
            <person name="Silverstein K.A.T."/>
            <person name="Henningsen E."/>
            <person name="Hirsch C.D."/>
            <person name="Visser B."/>
            <person name="Pretorius Z.A."/>
            <person name="Steffenson B.J."/>
            <person name="Schwessinger B."/>
            <person name="Dodds P.N."/>
            <person name="Figueroa M."/>
        </authorList>
    </citation>
    <scope>NUCLEOTIDE SEQUENCE [LARGE SCALE GENOMIC DNA]</scope>
    <source>
        <strain evidence="2 3">Ug99</strain>
    </source>
</reference>
<feature type="compositionally biased region" description="Polar residues" evidence="1">
    <location>
        <begin position="56"/>
        <end position="67"/>
    </location>
</feature>
<protein>
    <submittedName>
        <fullName evidence="2">Uncharacterized protein</fullName>
    </submittedName>
</protein>
<feature type="region of interest" description="Disordered" evidence="1">
    <location>
        <begin position="42"/>
        <end position="67"/>
    </location>
</feature>
<proteinExistence type="predicted"/>
<sequence>MRDSPAATDAGRAVGKTIGVVGTLTLRLKYLKSDSGTMYCPGPQPYDNCHVDSSPESHNFSPSLYLT</sequence>
<evidence type="ECO:0000256" key="1">
    <source>
        <dbReference type="SAM" id="MobiDB-lite"/>
    </source>
</evidence>
<evidence type="ECO:0000313" key="3">
    <source>
        <dbReference type="Proteomes" id="UP000325313"/>
    </source>
</evidence>
<name>A0A5B0RWG0_PUCGR</name>
<dbReference type="Proteomes" id="UP000325313">
    <property type="component" value="Unassembled WGS sequence"/>
</dbReference>